<evidence type="ECO:0000256" key="1">
    <source>
        <dbReference type="SAM" id="MobiDB-lite"/>
    </source>
</evidence>
<organism evidence="3 4">
    <name type="scientific">Allokutzneria albata</name>
    <name type="common">Kibdelosporangium albatum</name>
    <dbReference type="NCBI Taxonomy" id="211114"/>
    <lineage>
        <taxon>Bacteria</taxon>
        <taxon>Bacillati</taxon>
        <taxon>Actinomycetota</taxon>
        <taxon>Actinomycetes</taxon>
        <taxon>Pseudonocardiales</taxon>
        <taxon>Pseudonocardiaceae</taxon>
        <taxon>Allokutzneria</taxon>
    </lineage>
</organism>
<dbReference type="Proteomes" id="UP000183376">
    <property type="component" value="Chromosome I"/>
</dbReference>
<dbReference type="eggNOG" id="ENOG5031T4I">
    <property type="taxonomic scope" value="Bacteria"/>
</dbReference>
<evidence type="ECO:0000313" key="3">
    <source>
        <dbReference type="EMBL" id="SDM53849.1"/>
    </source>
</evidence>
<dbReference type="STRING" id="211114.SAMN04489726_2124"/>
<feature type="region of interest" description="Disordered" evidence="1">
    <location>
        <begin position="269"/>
        <end position="296"/>
    </location>
</feature>
<dbReference type="EMBL" id="LT629701">
    <property type="protein sequence ID" value="SDM53849.1"/>
    <property type="molecule type" value="Genomic_DNA"/>
</dbReference>
<keyword evidence="4" id="KW-1185">Reference proteome</keyword>
<gene>
    <name evidence="3" type="ORF">SAMN04489726_2124</name>
</gene>
<dbReference type="AlphaFoldDB" id="A0A1G9U1K3"/>
<sequence length="470" mass="50023">MNTDSDALGRVLRAAVSDVDTPAGFAEAALHRGKRRRKRVRGAMIGSALAVTALVGGLISGVPAWVADSAHITPADDPRLSRPTGGDLAGDAEFLSQSRILWNRELQAQLEFTFTGLSANCWEVFGEPRVYWAGRTGNGPASVVMQPLRATRACDDVVDATSTAVGLVGTDAVDKGVHLLGVVVKGAGHDEDEVFQFGPAGNTVVALQESRARYVSHRADVHKDGKVTRSWKELDYRDGVAVADIEQPAQPSPYLQTDPAFTKRLQADPGATIPPEDRVQPFPTSRSRGMVTRRGTGGSFSHLGWTSVRGDLGGPRLDFAERVRRFTDVLAQRGYSDPAFRGRKLSERAGGGQPGGWHITAALPDGRTAIVGEEPINGAVHIYAVLYRGDVVDQVLYGAPTGGGSALPVQLRLPDGQGWIVARQGGRLQWRSDTGQWNGLPGDAALIPDTATTVQVVAPELATVDVALLK</sequence>
<keyword evidence="2" id="KW-0812">Transmembrane</keyword>
<evidence type="ECO:0000256" key="2">
    <source>
        <dbReference type="SAM" id="Phobius"/>
    </source>
</evidence>
<evidence type="ECO:0000313" key="4">
    <source>
        <dbReference type="Proteomes" id="UP000183376"/>
    </source>
</evidence>
<accession>A0A1G9U1K3</accession>
<keyword evidence="2" id="KW-0472">Membrane</keyword>
<dbReference type="RefSeq" id="WP_030433729.1">
    <property type="nucleotide sequence ID" value="NZ_JOEF01000053.1"/>
</dbReference>
<protein>
    <submittedName>
        <fullName evidence="3">Uncharacterized protein</fullName>
    </submittedName>
</protein>
<dbReference type="OrthoDB" id="3673627at2"/>
<proteinExistence type="predicted"/>
<reference evidence="3 4" key="1">
    <citation type="submission" date="2016-10" db="EMBL/GenBank/DDBJ databases">
        <authorList>
            <person name="de Groot N.N."/>
        </authorList>
    </citation>
    <scope>NUCLEOTIDE SEQUENCE [LARGE SCALE GENOMIC DNA]</scope>
    <source>
        <strain evidence="3 4">DSM 44149</strain>
    </source>
</reference>
<feature type="transmembrane region" description="Helical" evidence="2">
    <location>
        <begin position="42"/>
        <end position="66"/>
    </location>
</feature>
<keyword evidence="2" id="KW-1133">Transmembrane helix</keyword>
<name>A0A1G9U1K3_ALLAB</name>